<protein>
    <recommendedName>
        <fullName evidence="5">FAD-binding domain-containing protein</fullName>
    </recommendedName>
</protein>
<evidence type="ECO:0000256" key="1">
    <source>
        <dbReference type="ARBA" id="ARBA00022630"/>
    </source>
</evidence>
<dbReference type="GO" id="GO:0004497">
    <property type="term" value="F:monooxygenase activity"/>
    <property type="evidence" value="ECO:0007669"/>
    <property type="project" value="UniProtKB-KW"/>
</dbReference>
<name>A0AAV2YMF7_9STRA</name>
<evidence type="ECO:0000259" key="5">
    <source>
        <dbReference type="Pfam" id="PF01494"/>
    </source>
</evidence>
<keyword evidence="1" id="KW-0285">Flavoprotein</keyword>
<dbReference type="EMBL" id="DAKRPA010000189">
    <property type="protein sequence ID" value="DAZ95797.1"/>
    <property type="molecule type" value="Genomic_DNA"/>
</dbReference>
<evidence type="ECO:0000256" key="2">
    <source>
        <dbReference type="ARBA" id="ARBA00022827"/>
    </source>
</evidence>
<keyword evidence="3" id="KW-0560">Oxidoreductase</keyword>
<dbReference type="Pfam" id="PF01494">
    <property type="entry name" value="FAD_binding_3"/>
    <property type="match status" value="2"/>
</dbReference>
<gene>
    <name evidence="6" type="ORF">N0F65_009193</name>
    <name evidence="7" type="ORF">N0F65_009203</name>
</gene>
<dbReference type="PRINTS" id="PR00420">
    <property type="entry name" value="RNGMNOXGNASE"/>
</dbReference>
<dbReference type="InterPro" id="IPR002938">
    <property type="entry name" value="FAD-bd"/>
</dbReference>
<proteinExistence type="predicted"/>
<dbReference type="PANTHER" id="PTHR46972:SF1">
    <property type="entry name" value="FAD DEPENDENT OXIDOREDUCTASE DOMAIN-CONTAINING PROTEIN"/>
    <property type="match status" value="1"/>
</dbReference>
<reference evidence="7" key="1">
    <citation type="submission" date="2022-11" db="EMBL/GenBank/DDBJ databases">
        <authorList>
            <person name="Morgan W.R."/>
            <person name="Tartar A."/>
        </authorList>
    </citation>
    <scope>NUCLEOTIDE SEQUENCE</scope>
    <source>
        <strain evidence="7">ARSEF 373</strain>
    </source>
</reference>
<dbReference type="GO" id="GO:0071949">
    <property type="term" value="F:FAD binding"/>
    <property type="evidence" value="ECO:0007669"/>
    <property type="project" value="InterPro"/>
</dbReference>
<reference evidence="7" key="2">
    <citation type="journal article" date="2023" name="Microbiol Resour">
        <title>Decontamination and Annotation of the Draft Genome Sequence of the Oomycete Lagenidium giganteum ARSEF 373.</title>
        <authorList>
            <person name="Morgan W.R."/>
            <person name="Tartar A."/>
        </authorList>
    </citation>
    <scope>NUCLEOTIDE SEQUENCE</scope>
    <source>
        <strain evidence="7">ARSEF 373</strain>
    </source>
</reference>
<comment type="caution">
    <text evidence="7">The sequence shown here is derived from an EMBL/GenBank/DDBJ whole genome shotgun (WGS) entry which is preliminary data.</text>
</comment>
<keyword evidence="4" id="KW-0503">Monooxygenase</keyword>
<evidence type="ECO:0000313" key="8">
    <source>
        <dbReference type="Proteomes" id="UP001146120"/>
    </source>
</evidence>
<feature type="domain" description="FAD-binding" evidence="5">
    <location>
        <begin position="349"/>
        <end position="385"/>
    </location>
</feature>
<evidence type="ECO:0000313" key="6">
    <source>
        <dbReference type="EMBL" id="DAZ95797.1"/>
    </source>
</evidence>
<accession>A0AAV2YMF7</accession>
<dbReference type="EMBL" id="DAKRPA010000189">
    <property type="protein sequence ID" value="DAZ95807.1"/>
    <property type="molecule type" value="Genomic_DNA"/>
</dbReference>
<sequence length="444" mass="48667">MASTSSIANQQQHAPLRIAIIGAGPVGLTLASVLQKQQRDFLQQHPGHPAPLFTLTIYEADQDEFVRSPGGSLDLRQGSGLQAIQAAGLMDAFHAVARPEGQYVLVLSKHGECLHEETSADQDDTTYHPEIGRSHLNKLLRDSLAPGTIQWGHKLLRVMPGDDNAAAPHVLEFANHKRVTADLVVGADGTWSRIRPHVSAHKPKYSGVSFIDCAVRDFDQRFPELVQLVGDGALYSFSQNRNIYAQRNDDGVVRVYAALRVDEDWHKHSPVAVARTDAERVQLLIDTYYHDWDERLHQLLWTVVTLPVDNKANSNNDDDKSDNEPSNMVIRPIYVLPLNHHWTHKRGFTLIGDAAHVMSPCAGEGVNTGMKDALDLAMAIMSSCTSSSRASQLPVAIAAFEASMFSRAGAAAAKSARNLDVFFASKVATREDALKIFARHATAA</sequence>
<feature type="domain" description="FAD-binding" evidence="5">
    <location>
        <begin position="18"/>
        <end position="207"/>
    </location>
</feature>
<dbReference type="SUPFAM" id="SSF51905">
    <property type="entry name" value="FAD/NAD(P)-binding domain"/>
    <property type="match status" value="1"/>
</dbReference>
<organism evidence="7 8">
    <name type="scientific">Lagenidium giganteum</name>
    <dbReference type="NCBI Taxonomy" id="4803"/>
    <lineage>
        <taxon>Eukaryota</taxon>
        <taxon>Sar</taxon>
        <taxon>Stramenopiles</taxon>
        <taxon>Oomycota</taxon>
        <taxon>Peronosporomycetes</taxon>
        <taxon>Pythiales</taxon>
        <taxon>Pythiaceae</taxon>
    </lineage>
</organism>
<dbReference type="AlphaFoldDB" id="A0AAV2YMF7"/>
<keyword evidence="8" id="KW-1185">Reference proteome</keyword>
<keyword evidence="2" id="KW-0274">FAD</keyword>
<dbReference type="Gene3D" id="3.50.50.60">
    <property type="entry name" value="FAD/NAD(P)-binding domain"/>
    <property type="match status" value="1"/>
</dbReference>
<dbReference type="PANTHER" id="PTHR46972">
    <property type="entry name" value="MONOOXYGENASE ASQM-RELATED"/>
    <property type="match status" value="1"/>
</dbReference>
<dbReference type="Proteomes" id="UP001146120">
    <property type="component" value="Unassembled WGS sequence"/>
</dbReference>
<evidence type="ECO:0000256" key="3">
    <source>
        <dbReference type="ARBA" id="ARBA00023002"/>
    </source>
</evidence>
<evidence type="ECO:0000256" key="4">
    <source>
        <dbReference type="ARBA" id="ARBA00023033"/>
    </source>
</evidence>
<dbReference type="InterPro" id="IPR036188">
    <property type="entry name" value="FAD/NAD-bd_sf"/>
</dbReference>
<evidence type="ECO:0000313" key="7">
    <source>
        <dbReference type="EMBL" id="DAZ95807.1"/>
    </source>
</evidence>